<sequence length="1425" mass="158816">MCGFCNSGLAMLGQHALSNIDTSQLSPVSRTGIGASEDKLSTIFYNGTFITMAEHDQPQFDALLVEGDTITFTGSLKEAHACAPEATLKDLNHQFLFPGFVEPHVHIIFSALASNWFLNLSNPSPVTLDSVLKKIGSQTKFHNDGQVDWIIGFGYDPSHVIDHQDLTLADLDKLYPGKKVAIYVLNQSGHVAYVNSEAFDRLGITAAKVQGDPDYDMVNGSLTGILFETAVQTVGLQTPRPSQDQLINFCETTISNWQKVGITTIHDAGIGNTGGCKDVELFKALPQMQMRMSGAIFTPAFPKMYESCRPPFCEGQVEIVAAKFVADGSTQGFTAALTEDYYELDNKPKYVQNNPKGIYNYASWTDQAAAMDPWLGAGYQLVVHANGDAAIDNTIAAYKKVFSDNPERKTDVIHRIEHFTVTRDDQFKPVRDLGLGVSHTIGHVNFWGKTFAGYVLGEPRALRIDPIRQDMDNGLLWSLHSDSPVTEPNPLQYVQTAASRVLFGGPPFHVLGKYQIVDIAEALKGITINPAKQLGIADKVGTLEKCKKADFVILSKDPRKVRVAENLLAEVSVIETWVGGSQVHSLSPASFLAFFLAHAPPSLSSFAFVFSKFASQLPSFPTFPATMASDGGAANIAEPYQSYKTSTNYFLQWLWIEYKLRAPEAAKTHTFKSTKDILRAAETLAATAITVPPTVIGSLRNAINKRQEVLRIYQGLGSDDAAHEAFLRRLQETLKLLSPLVPKPSSTHASTSELESLVATNRFSALHIQEATESPLTDTFPPETQKRHPESEPAISASVDEKIVLEDDSIMKKYEAIREAFAFIRDLYNLRIRLEQYWTDAAEGKLSFAIASWLTSAVVSQIQTFAPTAWPGSFQLLIEHTGLATAIYSQDKTNKAIDALTIMSEIHHLHQLVILVWKQAGHAPKNLATPSAAMYIEELSEAKVDIPTFKKSVIGPKKARPWSLQETYAFVIPELLDNIDQALCGKRSIETFEKGFQCHLSAGDVEFIEQLASGQISKQALWTRPAETNRKHTMTSKNQEFLEKSIIRNSTSEPLIILARQVLQTRQKVLSSTLYAGIQILVSSSKAFFWPRGVKQKEWNCGLRPLRLAMDMKKKLVPMTQVIKGFIVHGMAVPLLLKQTEDFHSALDEYTRGVRWDLYHQAPWIAGCHLNELLVGAVVLGQALYDAIPIIPAVLHLYNVLCMSDVGLPKIKVLEELCEFFKNAAFNGKRPKANFLTHSRCSLYYDWKKAVEFGDHLVRRPYLHESMYLAQHPSEHIIDHETMAKLFDINAKLPFNEATEARLRSLRKGMDMETYLDKAERMAKKDFEPCNPVANINYFDIFNVCTKVLDTFGTIFYENLKVSPEDTVVLGSKMVEPVLRTVDESRNKGRSVRKNLRHQPLLKDAISAFDKVDRNMALQDLCWEV</sequence>
<feature type="region of interest" description="Disordered" evidence="1">
    <location>
        <begin position="774"/>
        <end position="793"/>
    </location>
</feature>
<dbReference type="InterPro" id="IPR013108">
    <property type="entry name" value="Amidohydro_3"/>
</dbReference>
<dbReference type="Gene3D" id="3.10.310.70">
    <property type="match status" value="1"/>
</dbReference>
<dbReference type="EMBL" id="WOWK01000062">
    <property type="protein sequence ID" value="KAF0322349.1"/>
    <property type="molecule type" value="Genomic_DNA"/>
</dbReference>
<proteinExistence type="predicted"/>
<organism evidence="4 5">
    <name type="scientific">Colletotrichum asianum</name>
    <dbReference type="NCBI Taxonomy" id="702518"/>
    <lineage>
        <taxon>Eukaryota</taxon>
        <taxon>Fungi</taxon>
        <taxon>Dikarya</taxon>
        <taxon>Ascomycota</taxon>
        <taxon>Pezizomycotina</taxon>
        <taxon>Sordariomycetes</taxon>
        <taxon>Hypocreomycetidae</taxon>
        <taxon>Glomerellales</taxon>
        <taxon>Glomerellaceae</taxon>
        <taxon>Colletotrichum</taxon>
        <taxon>Colletotrichum gloeosporioides species complex</taxon>
    </lineage>
</organism>
<evidence type="ECO:0000259" key="2">
    <source>
        <dbReference type="Pfam" id="PF07969"/>
    </source>
</evidence>
<comment type="caution">
    <text evidence="4">The sequence shown here is derived from an EMBL/GenBank/DDBJ whole genome shotgun (WGS) entry which is preliminary data.</text>
</comment>
<dbReference type="InterPro" id="IPR046539">
    <property type="entry name" value="DUF6604"/>
</dbReference>
<reference evidence="4 5" key="1">
    <citation type="submission" date="2019-12" db="EMBL/GenBank/DDBJ databases">
        <title>A genome sequence resource for the geographically widespread anthracnose pathogen Colletotrichum asianum.</title>
        <authorList>
            <person name="Meng Y."/>
        </authorList>
    </citation>
    <scope>NUCLEOTIDE SEQUENCE [LARGE SCALE GENOMIC DNA]</scope>
    <source>
        <strain evidence="4 5">ICMP 18580</strain>
    </source>
</reference>
<dbReference type="GO" id="GO:0016810">
    <property type="term" value="F:hydrolase activity, acting on carbon-nitrogen (but not peptide) bonds"/>
    <property type="evidence" value="ECO:0007669"/>
    <property type="project" value="InterPro"/>
</dbReference>
<dbReference type="PANTHER" id="PTHR22642:SF2">
    <property type="entry name" value="PROTEIN LONG AFTER FAR-RED 3"/>
    <property type="match status" value="1"/>
</dbReference>
<dbReference type="Gene3D" id="3.20.20.140">
    <property type="entry name" value="Metal-dependent hydrolases"/>
    <property type="match status" value="1"/>
</dbReference>
<evidence type="ECO:0000313" key="5">
    <source>
        <dbReference type="Proteomes" id="UP000434172"/>
    </source>
</evidence>
<keyword evidence="5" id="KW-1185">Reference proteome</keyword>
<dbReference type="PANTHER" id="PTHR22642">
    <property type="entry name" value="IMIDAZOLONEPROPIONASE"/>
    <property type="match status" value="1"/>
</dbReference>
<evidence type="ECO:0000313" key="4">
    <source>
        <dbReference type="EMBL" id="KAF0322349.1"/>
    </source>
</evidence>
<dbReference type="OrthoDB" id="4844144at2759"/>
<dbReference type="InterPro" id="IPR032466">
    <property type="entry name" value="Metal_Hydrolase"/>
</dbReference>
<feature type="domain" description="DUF6604" evidence="3">
    <location>
        <begin position="641"/>
        <end position="862"/>
    </location>
</feature>
<dbReference type="CDD" id="cd01300">
    <property type="entry name" value="YtcJ_like"/>
    <property type="match status" value="1"/>
</dbReference>
<protein>
    <submittedName>
        <fullName evidence="4">Amidohydrolase 3</fullName>
    </submittedName>
</protein>
<dbReference type="Gene3D" id="2.30.40.10">
    <property type="entry name" value="Urease, subunit C, domain 1"/>
    <property type="match status" value="1"/>
</dbReference>
<dbReference type="SUPFAM" id="SSF51556">
    <property type="entry name" value="Metallo-dependent hydrolases"/>
    <property type="match status" value="1"/>
</dbReference>
<gene>
    <name evidence="4" type="ORF">GQ607_010430</name>
</gene>
<evidence type="ECO:0000259" key="3">
    <source>
        <dbReference type="Pfam" id="PF20253"/>
    </source>
</evidence>
<evidence type="ECO:0000256" key="1">
    <source>
        <dbReference type="SAM" id="MobiDB-lite"/>
    </source>
</evidence>
<dbReference type="InterPro" id="IPR011059">
    <property type="entry name" value="Metal-dep_hydrolase_composite"/>
</dbReference>
<feature type="domain" description="Amidohydrolase 3" evidence="2">
    <location>
        <begin position="90"/>
        <end position="584"/>
    </location>
</feature>
<accession>A0A8H3W916</accession>
<dbReference type="SUPFAM" id="SSF51338">
    <property type="entry name" value="Composite domain of metallo-dependent hydrolases"/>
    <property type="match status" value="1"/>
</dbReference>
<name>A0A8H3W916_9PEZI</name>
<dbReference type="InterPro" id="IPR033932">
    <property type="entry name" value="YtcJ-like"/>
</dbReference>
<dbReference type="Pfam" id="PF20253">
    <property type="entry name" value="DUF6604"/>
    <property type="match status" value="1"/>
</dbReference>
<dbReference type="Pfam" id="PF07969">
    <property type="entry name" value="Amidohydro_3"/>
    <property type="match status" value="1"/>
</dbReference>
<dbReference type="Proteomes" id="UP000434172">
    <property type="component" value="Unassembled WGS sequence"/>
</dbReference>
<keyword evidence="4" id="KW-0378">Hydrolase</keyword>